<dbReference type="EMBL" id="NDWU01000002">
    <property type="protein sequence ID" value="PUA34227.1"/>
    <property type="molecule type" value="Genomic_DNA"/>
</dbReference>
<proteinExistence type="predicted"/>
<reference evidence="1 2" key="1">
    <citation type="submission" date="2017-04" db="EMBL/GenBank/DDBJ databases">
        <title>Draft Aigarchaeota genome from a New Zealand hot spring.</title>
        <authorList>
            <person name="Reysenbach A.-L."/>
            <person name="Donaho J.A."/>
            <person name="Gerhart J."/>
            <person name="Kelley J.F."/>
            <person name="Kouba K."/>
            <person name="Podar M."/>
            <person name="Stott M."/>
        </authorList>
    </citation>
    <scope>NUCLEOTIDE SEQUENCE [LARGE SCALE GENOMIC DNA]</scope>
    <source>
        <strain evidence="1">NZ13_MG1</strain>
    </source>
</reference>
<sequence length="62" mass="7530">MQWTLEFTRRFRKAYKRLDKMYQERVNEAIKQLARSNIPEALGIKKEGSFAFSICIRARFRM</sequence>
<dbReference type="AlphaFoldDB" id="A0A2R7Y9Z2"/>
<protein>
    <submittedName>
        <fullName evidence="1">Uncharacterized protein</fullName>
    </submittedName>
</protein>
<gene>
    <name evidence="1" type="ORF">B9J98_01150</name>
</gene>
<dbReference type="Gene3D" id="3.30.2310.20">
    <property type="entry name" value="RelE-like"/>
    <property type="match status" value="1"/>
</dbReference>
<dbReference type="InterPro" id="IPR035093">
    <property type="entry name" value="RelE/ParE_toxin_dom_sf"/>
</dbReference>
<comment type="caution">
    <text evidence="1">The sequence shown here is derived from an EMBL/GenBank/DDBJ whole genome shotgun (WGS) entry which is preliminary data.</text>
</comment>
<accession>A0A2R7Y9Z2</accession>
<organism evidence="1 2">
    <name type="scientific">Candidatus Terraquivivens tikiterensis</name>
    <dbReference type="NCBI Taxonomy" id="1980982"/>
    <lineage>
        <taxon>Archaea</taxon>
        <taxon>Nitrososphaerota</taxon>
        <taxon>Candidatus Wolframiiraptoraceae</taxon>
        <taxon>Candidatus Terraquivivens</taxon>
    </lineage>
</organism>
<name>A0A2R7Y9Z2_9ARCH</name>
<dbReference type="SUPFAM" id="SSF143011">
    <property type="entry name" value="RelE-like"/>
    <property type="match status" value="1"/>
</dbReference>
<dbReference type="Proteomes" id="UP000244066">
    <property type="component" value="Unassembled WGS sequence"/>
</dbReference>
<evidence type="ECO:0000313" key="1">
    <source>
        <dbReference type="EMBL" id="PUA34227.1"/>
    </source>
</evidence>
<evidence type="ECO:0000313" key="2">
    <source>
        <dbReference type="Proteomes" id="UP000244066"/>
    </source>
</evidence>